<feature type="transmembrane region" description="Helical" evidence="1">
    <location>
        <begin position="27"/>
        <end position="50"/>
    </location>
</feature>
<feature type="transmembrane region" description="Helical" evidence="1">
    <location>
        <begin position="174"/>
        <end position="199"/>
    </location>
</feature>
<sequence length="342" mass="37951">MAIPNATQVIEELPNLFTPMAFLPPDIAYQTTIGSYILIGSLGAFVWDLLTNLQNDYKLLFKCRIGLPTAVYFLSRVSSLFYVLASTIFETAPIGRCALLEKIVDIMYPISVSSTCLLFFFRIRAVFDRSNIIVALFFVVWLSVVGGTLTIVTAVKSINIGPTNYCLNASLKSYASAAGITPLIHDTLVFVAISLRLLMNSRVDWRRDWKLQARAFVTGEYLPVFSRALLQDGQLYFMFTVGSNLLTVAMVYATGVPVTYRTMFTVPNIMLTNSMSCRVFRNTKFGLFRDISMSTMATHSSIRAGSIPLSLRNNSSRGENDTNTDISGTTVKISKVVEYATV</sequence>
<accession>M2QUA5</accession>
<keyword evidence="3" id="KW-1185">Reference proteome</keyword>
<evidence type="ECO:0000313" key="3">
    <source>
        <dbReference type="Proteomes" id="UP000016930"/>
    </source>
</evidence>
<evidence type="ECO:0000256" key="1">
    <source>
        <dbReference type="SAM" id="Phobius"/>
    </source>
</evidence>
<name>M2QUA5_CERS8</name>
<feature type="transmembrane region" description="Helical" evidence="1">
    <location>
        <begin position="236"/>
        <end position="260"/>
    </location>
</feature>
<dbReference type="OrthoDB" id="3230658at2759"/>
<protein>
    <submittedName>
        <fullName evidence="2">Uncharacterized protein</fullName>
    </submittedName>
</protein>
<organism evidence="2 3">
    <name type="scientific">Ceriporiopsis subvermispora (strain B)</name>
    <name type="common">White-rot fungus</name>
    <name type="synonym">Gelatoporia subvermispora</name>
    <dbReference type="NCBI Taxonomy" id="914234"/>
    <lineage>
        <taxon>Eukaryota</taxon>
        <taxon>Fungi</taxon>
        <taxon>Dikarya</taxon>
        <taxon>Basidiomycota</taxon>
        <taxon>Agaricomycotina</taxon>
        <taxon>Agaricomycetes</taxon>
        <taxon>Polyporales</taxon>
        <taxon>Gelatoporiaceae</taxon>
        <taxon>Gelatoporia</taxon>
    </lineage>
</organism>
<proteinExistence type="predicted"/>
<keyword evidence="1" id="KW-0472">Membrane</keyword>
<gene>
    <name evidence="2" type="ORF">CERSUDRAFT_96777</name>
</gene>
<dbReference type="AlphaFoldDB" id="M2QUA5"/>
<evidence type="ECO:0000313" key="2">
    <source>
        <dbReference type="EMBL" id="EMD35665.1"/>
    </source>
</evidence>
<feature type="transmembrane region" description="Helical" evidence="1">
    <location>
        <begin position="71"/>
        <end position="94"/>
    </location>
</feature>
<reference evidence="2 3" key="1">
    <citation type="journal article" date="2012" name="Proc. Natl. Acad. Sci. U.S.A.">
        <title>Comparative genomics of Ceriporiopsis subvermispora and Phanerochaete chrysosporium provide insight into selective ligninolysis.</title>
        <authorList>
            <person name="Fernandez-Fueyo E."/>
            <person name="Ruiz-Duenas F.J."/>
            <person name="Ferreira P."/>
            <person name="Floudas D."/>
            <person name="Hibbett D.S."/>
            <person name="Canessa P."/>
            <person name="Larrondo L.F."/>
            <person name="James T.Y."/>
            <person name="Seelenfreund D."/>
            <person name="Lobos S."/>
            <person name="Polanco R."/>
            <person name="Tello M."/>
            <person name="Honda Y."/>
            <person name="Watanabe T."/>
            <person name="Watanabe T."/>
            <person name="Ryu J.S."/>
            <person name="Kubicek C.P."/>
            <person name="Schmoll M."/>
            <person name="Gaskell J."/>
            <person name="Hammel K.E."/>
            <person name="St John F.J."/>
            <person name="Vanden Wymelenberg A."/>
            <person name="Sabat G."/>
            <person name="Splinter BonDurant S."/>
            <person name="Syed K."/>
            <person name="Yadav J.S."/>
            <person name="Doddapaneni H."/>
            <person name="Subramanian V."/>
            <person name="Lavin J.L."/>
            <person name="Oguiza J.A."/>
            <person name="Perez G."/>
            <person name="Pisabarro A.G."/>
            <person name="Ramirez L."/>
            <person name="Santoyo F."/>
            <person name="Master E."/>
            <person name="Coutinho P.M."/>
            <person name="Henrissat B."/>
            <person name="Lombard V."/>
            <person name="Magnuson J.K."/>
            <person name="Kuees U."/>
            <person name="Hori C."/>
            <person name="Igarashi K."/>
            <person name="Samejima M."/>
            <person name="Held B.W."/>
            <person name="Barry K.W."/>
            <person name="LaButti K.M."/>
            <person name="Lapidus A."/>
            <person name="Lindquist E.A."/>
            <person name="Lucas S.M."/>
            <person name="Riley R."/>
            <person name="Salamov A.A."/>
            <person name="Hoffmeister D."/>
            <person name="Schwenk D."/>
            <person name="Hadar Y."/>
            <person name="Yarden O."/>
            <person name="de Vries R.P."/>
            <person name="Wiebenga A."/>
            <person name="Stenlid J."/>
            <person name="Eastwood D."/>
            <person name="Grigoriev I.V."/>
            <person name="Berka R.M."/>
            <person name="Blanchette R.A."/>
            <person name="Kersten P."/>
            <person name="Martinez A.T."/>
            <person name="Vicuna R."/>
            <person name="Cullen D."/>
        </authorList>
    </citation>
    <scope>NUCLEOTIDE SEQUENCE [LARGE SCALE GENOMIC DNA]</scope>
    <source>
        <strain evidence="2 3">B</strain>
    </source>
</reference>
<keyword evidence="1" id="KW-0812">Transmembrane</keyword>
<keyword evidence="1" id="KW-1133">Transmembrane helix</keyword>
<dbReference type="EMBL" id="KB445800">
    <property type="protein sequence ID" value="EMD35665.1"/>
    <property type="molecule type" value="Genomic_DNA"/>
</dbReference>
<dbReference type="Proteomes" id="UP000016930">
    <property type="component" value="Unassembled WGS sequence"/>
</dbReference>
<dbReference type="HOGENOM" id="CLU_060549_0_0_1"/>
<feature type="transmembrane region" description="Helical" evidence="1">
    <location>
        <begin position="132"/>
        <end position="154"/>
    </location>
</feature>
<feature type="transmembrane region" description="Helical" evidence="1">
    <location>
        <begin position="106"/>
        <end position="125"/>
    </location>
</feature>
<dbReference type="STRING" id="914234.M2QUA5"/>